<feature type="domain" description="DUF7582" evidence="2">
    <location>
        <begin position="192"/>
        <end position="366"/>
    </location>
</feature>
<dbReference type="STRING" id="1287681.M7SZX8"/>
<evidence type="ECO:0000313" key="3">
    <source>
        <dbReference type="EMBL" id="EMR69892.1"/>
    </source>
</evidence>
<dbReference type="OrthoDB" id="5350192at2759"/>
<name>M7SZX8_EUTLA</name>
<dbReference type="AlphaFoldDB" id="M7SZX8"/>
<accession>M7SZX8</accession>
<dbReference type="KEGG" id="ela:UCREL1_3080"/>
<dbReference type="InterPro" id="IPR056004">
    <property type="entry name" value="DUF7582"/>
</dbReference>
<dbReference type="eggNOG" id="ENOG502S6GP">
    <property type="taxonomic scope" value="Eukaryota"/>
</dbReference>
<sequence>MTLSKQRISSPLEAGQSLLDANNLPPHLTGALDYVSKRLARKALHITLVVVRKGYQLPSSVPPTPTSPPATPDLIGLGNNSPSFSSARFASMSPVAGLRQLVRRGTNTSIASSSTSSSSSTDSIPRSAATSPTFSPPPTTAEALASPRRWPLTPLTPGTPMTPHTPCSIATNTTTTTSSVTSNSGGRGPQTANAFGIRLIYTTPLGLKVEKTLRATITKAERRFQIGTGWLLPPATTAAACGLNADLVRRSLLQNEVLFSSEGLTLLGLDRLYTFKSALAAYTRALGKAPMSPRSPALNSTAMMMTTTTEATRFIEDAVDELRRLVLANGGRQVSRADLHRSYDWMGVNAGALADVERMYRRAYGGRERAGAFEASPSEESEREAITRAASSRPIKPPQQQQQQTAVVKIGTPPPPKNPTPLLKLNTNIATASPKLVRPKPKPVPQQQQEMPKEKEVIELEIKIDDISWIADEEDEDGDRTALPIQGMPFWNGLGASIDEMMLQQDDHQGRDSHQFLRQSQQVVGPLTPNGYDDISPITRGEWGFLFSGDGWKQGKTAAVETC</sequence>
<dbReference type="Proteomes" id="UP000012174">
    <property type="component" value="Unassembled WGS sequence"/>
</dbReference>
<feature type="compositionally biased region" description="Low complexity" evidence="1">
    <location>
        <begin position="151"/>
        <end position="184"/>
    </location>
</feature>
<gene>
    <name evidence="3" type="ORF">UCREL1_3080</name>
</gene>
<evidence type="ECO:0000256" key="1">
    <source>
        <dbReference type="SAM" id="MobiDB-lite"/>
    </source>
</evidence>
<organism evidence="3 4">
    <name type="scientific">Eutypa lata (strain UCR-EL1)</name>
    <name type="common">Grapevine dieback disease fungus</name>
    <name type="synonym">Eutypa armeniacae</name>
    <dbReference type="NCBI Taxonomy" id="1287681"/>
    <lineage>
        <taxon>Eukaryota</taxon>
        <taxon>Fungi</taxon>
        <taxon>Dikarya</taxon>
        <taxon>Ascomycota</taxon>
        <taxon>Pezizomycotina</taxon>
        <taxon>Sordariomycetes</taxon>
        <taxon>Xylariomycetidae</taxon>
        <taxon>Xylariales</taxon>
        <taxon>Diatrypaceae</taxon>
        <taxon>Eutypa</taxon>
    </lineage>
</organism>
<feature type="region of interest" description="Disordered" evidence="1">
    <location>
        <begin position="106"/>
        <end position="188"/>
    </location>
</feature>
<feature type="compositionally biased region" description="Low complexity" evidence="1">
    <location>
        <begin position="108"/>
        <end position="133"/>
    </location>
</feature>
<reference evidence="4" key="1">
    <citation type="journal article" date="2013" name="Genome Announc.">
        <title>Draft genome sequence of the grapevine dieback fungus Eutypa lata UCR-EL1.</title>
        <authorList>
            <person name="Blanco-Ulate B."/>
            <person name="Rolshausen P.E."/>
            <person name="Cantu D."/>
        </authorList>
    </citation>
    <scope>NUCLEOTIDE SEQUENCE [LARGE SCALE GENOMIC DNA]</scope>
    <source>
        <strain evidence="4">UCR-EL1</strain>
    </source>
</reference>
<dbReference type="HOGENOM" id="CLU_025449_1_0_1"/>
<keyword evidence="4" id="KW-1185">Reference proteome</keyword>
<dbReference type="Pfam" id="PF24483">
    <property type="entry name" value="DUF7582"/>
    <property type="match status" value="1"/>
</dbReference>
<evidence type="ECO:0000313" key="4">
    <source>
        <dbReference type="Proteomes" id="UP000012174"/>
    </source>
</evidence>
<feature type="compositionally biased region" description="Pro residues" evidence="1">
    <location>
        <begin position="60"/>
        <end position="71"/>
    </location>
</feature>
<dbReference type="OMA" id="TTRGEWG"/>
<dbReference type="EMBL" id="KB705997">
    <property type="protein sequence ID" value="EMR69892.1"/>
    <property type="molecule type" value="Genomic_DNA"/>
</dbReference>
<evidence type="ECO:0000259" key="2">
    <source>
        <dbReference type="Pfam" id="PF24483"/>
    </source>
</evidence>
<feature type="region of interest" description="Disordered" evidence="1">
    <location>
        <begin position="57"/>
        <end position="79"/>
    </location>
</feature>
<feature type="region of interest" description="Disordered" evidence="1">
    <location>
        <begin position="370"/>
        <end position="421"/>
    </location>
</feature>
<proteinExistence type="predicted"/>
<protein>
    <recommendedName>
        <fullName evidence="2">DUF7582 domain-containing protein</fullName>
    </recommendedName>
</protein>